<name>A0A438JFL8_VITVI</name>
<comment type="caution">
    <text evidence="2">The sequence shown here is derived from an EMBL/GenBank/DDBJ whole genome shotgun (WGS) entry which is preliminary data.</text>
</comment>
<feature type="domain" description="Reverse transcriptase Ty1/copia-type" evidence="1">
    <location>
        <begin position="6"/>
        <end position="67"/>
    </location>
</feature>
<protein>
    <submittedName>
        <fullName evidence="2">Retrovirus-related Pol polyprotein from transposon RE1</fullName>
    </submittedName>
</protein>
<accession>A0A438JFL8</accession>
<dbReference type="Pfam" id="PF07727">
    <property type="entry name" value="RVT_2"/>
    <property type="match status" value="1"/>
</dbReference>
<gene>
    <name evidence="2" type="primary">RE1_2783</name>
    <name evidence="2" type="ORF">CK203_021977</name>
</gene>
<proteinExistence type="predicted"/>
<dbReference type="Proteomes" id="UP000288805">
    <property type="component" value="Unassembled WGS sequence"/>
</dbReference>
<reference evidence="2 3" key="1">
    <citation type="journal article" date="2018" name="PLoS Genet.">
        <title>Population sequencing reveals clonal diversity and ancestral inbreeding in the grapevine cultivar Chardonnay.</title>
        <authorList>
            <person name="Roach M.J."/>
            <person name="Johnson D.L."/>
            <person name="Bohlmann J."/>
            <person name="van Vuuren H.J."/>
            <person name="Jones S.J."/>
            <person name="Pretorius I.S."/>
            <person name="Schmidt S.A."/>
            <person name="Borneman A.R."/>
        </authorList>
    </citation>
    <scope>NUCLEOTIDE SEQUENCE [LARGE SCALE GENOMIC DNA]</scope>
    <source>
        <strain evidence="3">cv. Chardonnay</strain>
        <tissue evidence="2">Leaf</tissue>
    </source>
</reference>
<organism evidence="2 3">
    <name type="scientific">Vitis vinifera</name>
    <name type="common">Grape</name>
    <dbReference type="NCBI Taxonomy" id="29760"/>
    <lineage>
        <taxon>Eukaryota</taxon>
        <taxon>Viridiplantae</taxon>
        <taxon>Streptophyta</taxon>
        <taxon>Embryophyta</taxon>
        <taxon>Tracheophyta</taxon>
        <taxon>Spermatophyta</taxon>
        <taxon>Magnoliopsida</taxon>
        <taxon>eudicotyledons</taxon>
        <taxon>Gunneridae</taxon>
        <taxon>Pentapetalae</taxon>
        <taxon>rosids</taxon>
        <taxon>Vitales</taxon>
        <taxon>Vitaceae</taxon>
        <taxon>Viteae</taxon>
        <taxon>Vitis</taxon>
    </lineage>
</organism>
<dbReference type="AlphaFoldDB" id="A0A438JFL8"/>
<dbReference type="InterPro" id="IPR013103">
    <property type="entry name" value="RVT_2"/>
</dbReference>
<evidence type="ECO:0000313" key="3">
    <source>
        <dbReference type="Proteomes" id="UP000288805"/>
    </source>
</evidence>
<dbReference type="EMBL" id="QGNW01000044">
    <property type="protein sequence ID" value="RVX07745.1"/>
    <property type="molecule type" value="Genomic_DNA"/>
</dbReference>
<evidence type="ECO:0000259" key="1">
    <source>
        <dbReference type="Pfam" id="PF07727"/>
    </source>
</evidence>
<evidence type="ECO:0000313" key="2">
    <source>
        <dbReference type="EMBL" id="RVX07745.1"/>
    </source>
</evidence>
<sequence>MFGSFIDELISNLQLDFAMKNLGQVSYFLGIEATRDSSGLHLWQTRYIIDLLDRFNLIGIRPYRAPCVSGTKLSMEISCLILPNIVT</sequence>